<evidence type="ECO:0000256" key="2">
    <source>
        <dbReference type="ARBA" id="ARBA00022801"/>
    </source>
</evidence>
<dbReference type="GO" id="GO:0016787">
    <property type="term" value="F:hydrolase activity"/>
    <property type="evidence" value="ECO:0007669"/>
    <property type="project" value="UniProtKB-KW"/>
</dbReference>
<dbReference type="RefSeq" id="WP_050364391.1">
    <property type="nucleotide sequence ID" value="NZ_CP134822.1"/>
</dbReference>
<proteinExistence type="inferred from homology"/>
<evidence type="ECO:0000259" key="5">
    <source>
        <dbReference type="Pfam" id="PF06737"/>
    </source>
</evidence>
<dbReference type="SUPFAM" id="SSF53955">
    <property type="entry name" value="Lysozyme-like"/>
    <property type="match status" value="1"/>
</dbReference>
<feature type="compositionally biased region" description="Basic and acidic residues" evidence="3">
    <location>
        <begin position="230"/>
        <end position="251"/>
    </location>
</feature>
<comment type="similarity">
    <text evidence="1">Belongs to the transglycosylase family. Rpf subfamily.</text>
</comment>
<dbReference type="Gene3D" id="1.10.530.10">
    <property type="match status" value="1"/>
</dbReference>
<sequence>MLSGNGRHRKPRQAPALLVTAGVAGAGIAMPLLGATGAQAADAGTWDKVAECESGGLWSADTGNGYYGGLQFTQQTWEQYGGLDYAPSADQASRNAQIAVAEKVLAAVGPSAWPKCGADAGLTGKGKAADADSEASEAEGGEQSGGLLGGLLETGGSGDDADGSGAGDSAPGRGGESAAPSDDEEPDEGLLDLGLSGTADEKAPSKNGKHRGEPAPEETAAETGSEDEDRASGRHASRDDAAADRGTERTSPEPGPYAVLPEAVYGGAADDRSVSGEWTYSANAATWSARPAL</sequence>
<organism evidence="6 7">
    <name type="scientific">Streptomyces xinghaiensis</name>
    <dbReference type="NCBI Taxonomy" id="1038928"/>
    <lineage>
        <taxon>Bacteria</taxon>
        <taxon>Bacillati</taxon>
        <taxon>Actinomycetota</taxon>
        <taxon>Actinomycetes</taxon>
        <taxon>Kitasatosporales</taxon>
        <taxon>Streptomycetaceae</taxon>
        <taxon>Streptomyces</taxon>
    </lineage>
</organism>
<name>A0A3R7I8I4_9ACTN</name>
<evidence type="ECO:0000313" key="6">
    <source>
        <dbReference type="EMBL" id="RKM96083.1"/>
    </source>
</evidence>
<evidence type="ECO:0000313" key="7">
    <source>
        <dbReference type="Proteomes" id="UP000028058"/>
    </source>
</evidence>
<feature type="region of interest" description="Disordered" evidence="3">
    <location>
        <begin position="122"/>
        <end position="264"/>
    </location>
</feature>
<keyword evidence="2" id="KW-0378">Hydrolase</keyword>
<feature type="signal peptide" evidence="4">
    <location>
        <begin position="1"/>
        <end position="40"/>
    </location>
</feature>
<keyword evidence="7" id="KW-1185">Reference proteome</keyword>
<evidence type="ECO:0000256" key="1">
    <source>
        <dbReference type="ARBA" id="ARBA00010830"/>
    </source>
</evidence>
<feature type="compositionally biased region" description="Gly residues" evidence="3">
    <location>
        <begin position="142"/>
        <end position="158"/>
    </location>
</feature>
<comment type="caution">
    <text evidence="6">The sequence shown here is derived from an EMBL/GenBank/DDBJ whole genome shotgun (WGS) entry which is preliminary data.</text>
</comment>
<dbReference type="CDD" id="cd13925">
    <property type="entry name" value="RPF"/>
    <property type="match status" value="1"/>
</dbReference>
<dbReference type="Proteomes" id="UP000028058">
    <property type="component" value="Unassembled WGS sequence"/>
</dbReference>
<feature type="compositionally biased region" description="Acidic residues" evidence="3">
    <location>
        <begin position="131"/>
        <end position="140"/>
    </location>
</feature>
<reference evidence="6 7" key="1">
    <citation type="journal article" date="2014" name="Genome Announc.">
        <title>Draft Genome Sequence of Streptomyces fradiae ATCC 19609, a Strain Highly Sensitive to Antibiotics.</title>
        <authorList>
            <person name="Bekker O.B."/>
            <person name="Klimina K.M."/>
            <person name="Vatlin A.A."/>
            <person name="Zakharevich N.V."/>
            <person name="Kasianov A.S."/>
            <person name="Danilenko V.N."/>
        </authorList>
    </citation>
    <scope>NUCLEOTIDE SEQUENCE [LARGE SCALE GENOMIC DNA]</scope>
    <source>
        <strain evidence="6 7">ATCC 19609</strain>
    </source>
</reference>
<feature type="compositionally biased region" description="Acidic residues" evidence="3">
    <location>
        <begin position="181"/>
        <end position="190"/>
    </location>
</feature>
<dbReference type="AlphaFoldDB" id="A0A3R7I8I4"/>
<gene>
    <name evidence="6" type="ORF">SFRA_014025</name>
</gene>
<dbReference type="EMBL" id="JNAD02000005">
    <property type="protein sequence ID" value="RKM96083.1"/>
    <property type="molecule type" value="Genomic_DNA"/>
</dbReference>
<dbReference type="Pfam" id="PF06737">
    <property type="entry name" value="Transglycosylas"/>
    <property type="match status" value="1"/>
</dbReference>
<feature type="chain" id="PRO_5043188322" evidence="4">
    <location>
        <begin position="41"/>
        <end position="293"/>
    </location>
</feature>
<protein>
    <submittedName>
        <fullName evidence="6">Peptigoglycan-binding protein LysM</fullName>
    </submittedName>
</protein>
<dbReference type="InterPro" id="IPR010618">
    <property type="entry name" value="RPF"/>
</dbReference>
<evidence type="ECO:0000256" key="3">
    <source>
        <dbReference type="SAM" id="MobiDB-lite"/>
    </source>
</evidence>
<feature type="compositionally biased region" description="Acidic residues" evidence="3">
    <location>
        <begin position="215"/>
        <end position="229"/>
    </location>
</feature>
<keyword evidence="4" id="KW-0732">Signal</keyword>
<feature type="domain" description="Resuscitation-promoting factor core lysozyme-like" evidence="5">
    <location>
        <begin position="40"/>
        <end position="116"/>
    </location>
</feature>
<evidence type="ECO:0000256" key="4">
    <source>
        <dbReference type="SAM" id="SignalP"/>
    </source>
</evidence>
<dbReference type="InterPro" id="IPR023346">
    <property type="entry name" value="Lysozyme-like_dom_sf"/>
</dbReference>
<accession>A0A3R7I8I4</accession>
<feature type="compositionally biased region" description="Basic and acidic residues" evidence="3">
    <location>
        <begin position="199"/>
        <end position="214"/>
    </location>
</feature>
<dbReference type="OrthoDB" id="1404170at2"/>